<accession>A0A9P1FW93</accession>
<sequence>MLYGPPGTGKTELVKTICNRCGLFAIEPMMMASELNKSLVGESEELIRELFKRAELMSHLACVIAMDEIDSAVPKREDNGGGNQHGADKVSAILGLIGGGVDVPNLCMIGATNRREAIDGPIQRRMPIQVYVGFPDFDSRRGLIDHLLCQDQGELITSDHHLITIESFYDNAFRNNMARLTMNFSGAAIQTLCFGLLQQWERFLGCEPRDSFQGCEFAVPGSADKDMDRTNGQTEQKRHSGQNGQNAALSYLLSTISHSFNLKVGGRTIPELLSTNTSMASDAHRRYLWHHCKIQNATGLMVIQPSSGFTFQLEVYRKKSESISHLKESVGFHLRPLCETCGKRAVKLCKDNREHFISNSLFQDGMWEADGRPLDEEQWLRYLELSRGDKSIDESDQEVRNEHILQEAAYFAQERKLSRLVFVDESKYILHNGASDERKILEEFAMDVKQVVAPGSRALLLIDLDAFVGLQFSESEGSMSSKSYSIRSQMLFDAAMGAFRSCEAGFRHGHDTIRDHIPKTDQAESWCILIIRSQYLFKLFRERTQWPLSAIEHEAQRKEEEEQRPRKCKRCGEVYRESDNKELPGNCWYHTGKLFVLKEMNNGDVEVEDDCPREVVHDLALKSVASKRKKHFKFDCCGHDFSPLGGCTKTTHV</sequence>
<dbReference type="AlphaFoldDB" id="A0A9P1FW93"/>
<dbReference type="PANTHER" id="PTHR23074">
    <property type="entry name" value="AAA DOMAIN-CONTAINING"/>
    <property type="match status" value="1"/>
</dbReference>
<evidence type="ECO:0000259" key="2">
    <source>
        <dbReference type="SMART" id="SM00382"/>
    </source>
</evidence>
<keyword evidence="5" id="KW-0131">Cell cycle</keyword>
<dbReference type="EMBL" id="CAMXCT030001334">
    <property type="protein sequence ID" value="CAL4776387.1"/>
    <property type="molecule type" value="Genomic_DNA"/>
</dbReference>
<proteinExistence type="predicted"/>
<dbReference type="OrthoDB" id="10018969at2759"/>
<protein>
    <submittedName>
        <fullName evidence="5">Cell division control 48</fullName>
    </submittedName>
</protein>
<dbReference type="InterPro" id="IPR003593">
    <property type="entry name" value="AAA+_ATPase"/>
</dbReference>
<dbReference type="InterPro" id="IPR050304">
    <property type="entry name" value="MT-severing_AAA_ATPase"/>
</dbReference>
<dbReference type="Proteomes" id="UP001152797">
    <property type="component" value="Unassembled WGS sequence"/>
</dbReference>
<dbReference type="GO" id="GO:0016887">
    <property type="term" value="F:ATP hydrolysis activity"/>
    <property type="evidence" value="ECO:0007669"/>
    <property type="project" value="InterPro"/>
</dbReference>
<dbReference type="GO" id="GO:0005524">
    <property type="term" value="F:ATP binding"/>
    <property type="evidence" value="ECO:0007669"/>
    <property type="project" value="InterPro"/>
</dbReference>
<dbReference type="InterPro" id="IPR027417">
    <property type="entry name" value="P-loop_NTPase"/>
</dbReference>
<evidence type="ECO:0000256" key="1">
    <source>
        <dbReference type="SAM" id="MobiDB-lite"/>
    </source>
</evidence>
<feature type="domain" description="AAA+ ATPase" evidence="2">
    <location>
        <begin position="1"/>
        <end position="136"/>
    </location>
</feature>
<reference evidence="3" key="1">
    <citation type="submission" date="2022-10" db="EMBL/GenBank/DDBJ databases">
        <authorList>
            <person name="Chen Y."/>
            <person name="Dougan E. K."/>
            <person name="Chan C."/>
            <person name="Rhodes N."/>
            <person name="Thang M."/>
        </authorList>
    </citation>
    <scope>NUCLEOTIDE SEQUENCE</scope>
</reference>
<dbReference type="CDD" id="cd19481">
    <property type="entry name" value="RecA-like_protease"/>
    <property type="match status" value="1"/>
</dbReference>
<evidence type="ECO:0000313" key="5">
    <source>
        <dbReference type="EMBL" id="CAL4776387.1"/>
    </source>
</evidence>
<feature type="region of interest" description="Disordered" evidence="1">
    <location>
        <begin position="223"/>
        <end position="244"/>
    </location>
</feature>
<evidence type="ECO:0000313" key="6">
    <source>
        <dbReference type="Proteomes" id="UP001152797"/>
    </source>
</evidence>
<reference evidence="4" key="2">
    <citation type="submission" date="2024-04" db="EMBL/GenBank/DDBJ databases">
        <authorList>
            <person name="Chen Y."/>
            <person name="Shah S."/>
            <person name="Dougan E. K."/>
            <person name="Thang M."/>
            <person name="Chan C."/>
        </authorList>
    </citation>
    <scope>NUCLEOTIDE SEQUENCE [LARGE SCALE GENOMIC DNA]</scope>
</reference>
<dbReference type="Gene3D" id="1.10.8.60">
    <property type="match status" value="1"/>
</dbReference>
<organism evidence="3">
    <name type="scientific">Cladocopium goreaui</name>
    <dbReference type="NCBI Taxonomy" id="2562237"/>
    <lineage>
        <taxon>Eukaryota</taxon>
        <taxon>Sar</taxon>
        <taxon>Alveolata</taxon>
        <taxon>Dinophyceae</taxon>
        <taxon>Suessiales</taxon>
        <taxon>Symbiodiniaceae</taxon>
        <taxon>Cladocopium</taxon>
    </lineage>
</organism>
<evidence type="ECO:0000313" key="3">
    <source>
        <dbReference type="EMBL" id="CAI3989075.1"/>
    </source>
</evidence>
<dbReference type="Gene3D" id="3.40.50.300">
    <property type="entry name" value="P-loop containing nucleotide triphosphate hydrolases"/>
    <property type="match status" value="1"/>
</dbReference>
<dbReference type="PANTHER" id="PTHR23074:SF83">
    <property type="entry name" value="VACUOLAR PROTEIN SORTING-ASSOCIATED PROTEIN 4A"/>
    <property type="match status" value="1"/>
</dbReference>
<dbReference type="InterPro" id="IPR003959">
    <property type="entry name" value="ATPase_AAA_core"/>
</dbReference>
<dbReference type="GO" id="GO:0051301">
    <property type="term" value="P:cell division"/>
    <property type="evidence" value="ECO:0007669"/>
    <property type="project" value="UniProtKB-KW"/>
</dbReference>
<dbReference type="EMBL" id="CAMXCT020001334">
    <property type="protein sequence ID" value="CAL1142450.1"/>
    <property type="molecule type" value="Genomic_DNA"/>
</dbReference>
<name>A0A9P1FW93_9DINO</name>
<dbReference type="EMBL" id="CAMXCT010001334">
    <property type="protein sequence ID" value="CAI3989075.1"/>
    <property type="molecule type" value="Genomic_DNA"/>
</dbReference>
<comment type="caution">
    <text evidence="3">The sequence shown here is derived from an EMBL/GenBank/DDBJ whole genome shotgun (WGS) entry which is preliminary data.</text>
</comment>
<gene>
    <name evidence="3" type="ORF">C1SCF055_LOCUS16171</name>
</gene>
<keyword evidence="6" id="KW-1185">Reference proteome</keyword>
<dbReference type="SMART" id="SM00382">
    <property type="entry name" value="AAA"/>
    <property type="match status" value="1"/>
</dbReference>
<keyword evidence="5" id="KW-0132">Cell division</keyword>
<evidence type="ECO:0000313" key="4">
    <source>
        <dbReference type="EMBL" id="CAL1142450.1"/>
    </source>
</evidence>
<dbReference type="Pfam" id="PF00004">
    <property type="entry name" value="AAA"/>
    <property type="match status" value="1"/>
</dbReference>
<dbReference type="SUPFAM" id="SSF52540">
    <property type="entry name" value="P-loop containing nucleoside triphosphate hydrolases"/>
    <property type="match status" value="1"/>
</dbReference>